<dbReference type="InterPro" id="IPR000620">
    <property type="entry name" value="EamA_dom"/>
</dbReference>
<proteinExistence type="inferred from homology"/>
<evidence type="ECO:0000256" key="3">
    <source>
        <dbReference type="ARBA" id="ARBA00022692"/>
    </source>
</evidence>
<dbReference type="ExpressionAtlas" id="A0A3L6G2N5">
    <property type="expression patterns" value="baseline"/>
</dbReference>
<dbReference type="InterPro" id="IPR030184">
    <property type="entry name" value="WAT1-related"/>
</dbReference>
<feature type="transmembrane region" description="Helical" evidence="6">
    <location>
        <begin position="276"/>
        <end position="299"/>
    </location>
</feature>
<feature type="transmembrane region" description="Helical" evidence="6">
    <location>
        <begin position="333"/>
        <end position="351"/>
    </location>
</feature>
<dbReference type="InterPro" id="IPR037185">
    <property type="entry name" value="EmrE-like"/>
</dbReference>
<dbReference type="Pfam" id="PF00892">
    <property type="entry name" value="EamA"/>
    <property type="match status" value="2"/>
</dbReference>
<evidence type="ECO:0000256" key="2">
    <source>
        <dbReference type="ARBA" id="ARBA00007635"/>
    </source>
</evidence>
<gene>
    <name evidence="9" type="primary">At1g09380_0</name>
    <name evidence="9" type="ORF">Zm00014a_003982</name>
</gene>
<dbReference type="Proteomes" id="UP000251960">
    <property type="component" value="Chromosome 2"/>
</dbReference>
<feature type="domain" description="EamA" evidence="8">
    <location>
        <begin position="13"/>
        <end position="175"/>
    </location>
</feature>
<dbReference type="AlphaFoldDB" id="A0A3L6G2N5"/>
<accession>A0A3L6G2N5</accession>
<feature type="transmembrane region" description="Helical" evidence="6">
    <location>
        <begin position="90"/>
        <end position="106"/>
    </location>
</feature>
<feature type="transmembrane region" description="Helical" evidence="6">
    <location>
        <begin position="159"/>
        <end position="177"/>
    </location>
</feature>
<dbReference type="SUPFAM" id="SSF103481">
    <property type="entry name" value="Multidrug resistance efflux transporter EmrE"/>
    <property type="match status" value="1"/>
</dbReference>
<evidence type="ECO:0000256" key="4">
    <source>
        <dbReference type="ARBA" id="ARBA00022989"/>
    </source>
</evidence>
<comment type="caution">
    <text evidence="9">The sequence shown here is derived from an EMBL/GenBank/DDBJ whole genome shotgun (WGS) entry which is preliminary data.</text>
</comment>
<dbReference type="GO" id="GO:0016020">
    <property type="term" value="C:membrane"/>
    <property type="evidence" value="ECO:0007669"/>
    <property type="project" value="UniProtKB-SubCell"/>
</dbReference>
<evidence type="ECO:0000259" key="8">
    <source>
        <dbReference type="Pfam" id="PF00892"/>
    </source>
</evidence>
<reference evidence="9" key="1">
    <citation type="journal article" date="2018" name="Nat. Genet.">
        <title>Extensive intraspecific gene order and gene structural variations between Mo17 and other maize genomes.</title>
        <authorList>
            <person name="Sun S."/>
            <person name="Zhou Y."/>
            <person name="Chen J."/>
            <person name="Shi J."/>
            <person name="Zhao H."/>
            <person name="Zhao H."/>
            <person name="Song W."/>
            <person name="Zhang M."/>
            <person name="Cui Y."/>
            <person name="Dong X."/>
            <person name="Liu H."/>
            <person name="Ma X."/>
            <person name="Jiao Y."/>
            <person name="Wang B."/>
            <person name="Wei X."/>
            <person name="Stein J.C."/>
            <person name="Glaubitz J.C."/>
            <person name="Lu F."/>
            <person name="Yu G."/>
            <person name="Liang C."/>
            <person name="Fengler K."/>
            <person name="Li B."/>
            <person name="Rafalski A."/>
            <person name="Schnable P.S."/>
            <person name="Ware D.H."/>
            <person name="Buckler E.S."/>
            <person name="Lai J."/>
        </authorList>
    </citation>
    <scope>NUCLEOTIDE SEQUENCE [LARGE SCALE GENOMIC DNA]</scope>
    <source>
        <tissue evidence="9">Seedling</tissue>
    </source>
</reference>
<feature type="transmembrane region" description="Helical" evidence="6">
    <location>
        <begin position="7"/>
        <end position="27"/>
    </location>
</feature>
<sequence length="399" mass="43843">MAACAGVGPVVGMVVFQIIFAFVNIFYKLAVSDGMDLRVLIAYRYLFGSAFLGPLAYFVERKNRTKLTWRVVFLSFACGLSGSNVRTRRSSMVPFLILFISFVQWRRGTMAQNLYIAGMKFTSATFASATTNLLPACTFVIALVFRYEKFAIRSLASQAKVAGTLLGVGGAMLLTFYKGVDITPWHSNLNLVATLTQHHHHHTTTTTTNYAMGSLLCVCSCFFYALWIVVQAKLSNEYPFHYSSTALMCIMTTLQSSIFALCFDRDASQWRLKFDIRLLSCAYSGIFASGVALVIMAWCVQQRGPLFVSVFSPLMLLIVAVLSSLLLGEKLHLGTAMGAVLIVMGLYAVLWGKGREAAAEAARVSVNDHPTTSNSNSSEEDDDKKRHVSVPMPPAPNSV</sequence>
<evidence type="ECO:0000256" key="6">
    <source>
        <dbReference type="RuleBase" id="RU363077"/>
    </source>
</evidence>
<comment type="subcellular location">
    <subcellularLocation>
        <location evidence="1 6">Membrane</location>
        <topology evidence="1 6">Multi-pass membrane protein</topology>
    </subcellularLocation>
</comment>
<evidence type="ECO:0000256" key="1">
    <source>
        <dbReference type="ARBA" id="ARBA00004141"/>
    </source>
</evidence>
<comment type="similarity">
    <text evidence="2 6">Belongs to the drug/metabolite transporter (DMT) superfamily. Plant drug/metabolite exporter (P-DME) (TC 2.A.7.4) family.</text>
</comment>
<feature type="transmembrane region" description="Helical" evidence="6">
    <location>
        <begin position="39"/>
        <end position="59"/>
    </location>
</feature>
<feature type="domain" description="EamA" evidence="8">
    <location>
        <begin position="212"/>
        <end position="350"/>
    </location>
</feature>
<evidence type="ECO:0000256" key="7">
    <source>
        <dbReference type="SAM" id="MobiDB-lite"/>
    </source>
</evidence>
<organism evidence="9">
    <name type="scientific">Zea mays</name>
    <name type="common">Maize</name>
    <dbReference type="NCBI Taxonomy" id="4577"/>
    <lineage>
        <taxon>Eukaryota</taxon>
        <taxon>Viridiplantae</taxon>
        <taxon>Streptophyta</taxon>
        <taxon>Embryophyta</taxon>
        <taxon>Tracheophyta</taxon>
        <taxon>Spermatophyta</taxon>
        <taxon>Magnoliopsida</taxon>
        <taxon>Liliopsida</taxon>
        <taxon>Poales</taxon>
        <taxon>Poaceae</taxon>
        <taxon>PACMAD clade</taxon>
        <taxon>Panicoideae</taxon>
        <taxon>Andropogonodae</taxon>
        <taxon>Andropogoneae</taxon>
        <taxon>Tripsacinae</taxon>
        <taxon>Zea</taxon>
    </lineage>
</organism>
<keyword evidence="5 6" id="KW-0472">Membrane</keyword>
<feature type="transmembrane region" description="Helical" evidence="6">
    <location>
        <begin position="126"/>
        <end position="147"/>
    </location>
</feature>
<dbReference type="GO" id="GO:0022857">
    <property type="term" value="F:transmembrane transporter activity"/>
    <property type="evidence" value="ECO:0007669"/>
    <property type="project" value="InterPro"/>
</dbReference>
<feature type="region of interest" description="Disordered" evidence="7">
    <location>
        <begin position="362"/>
        <end position="399"/>
    </location>
</feature>
<feature type="transmembrane region" description="Helical" evidence="6">
    <location>
        <begin position="306"/>
        <end position="327"/>
    </location>
</feature>
<keyword evidence="3 6" id="KW-0812">Transmembrane</keyword>
<protein>
    <recommendedName>
        <fullName evidence="6">WAT1-related protein</fullName>
    </recommendedName>
</protein>
<feature type="transmembrane region" description="Helical" evidence="6">
    <location>
        <begin position="242"/>
        <end position="261"/>
    </location>
</feature>
<dbReference type="EMBL" id="NCVQ01000003">
    <property type="protein sequence ID" value="PWZ41051.1"/>
    <property type="molecule type" value="Genomic_DNA"/>
</dbReference>
<feature type="transmembrane region" description="Helical" evidence="6">
    <location>
        <begin position="210"/>
        <end position="230"/>
    </location>
</feature>
<dbReference type="PANTHER" id="PTHR31218">
    <property type="entry name" value="WAT1-RELATED PROTEIN"/>
    <property type="match status" value="1"/>
</dbReference>
<keyword evidence="4 6" id="KW-1133">Transmembrane helix</keyword>
<evidence type="ECO:0000256" key="5">
    <source>
        <dbReference type="ARBA" id="ARBA00023136"/>
    </source>
</evidence>
<evidence type="ECO:0000313" key="9">
    <source>
        <dbReference type="EMBL" id="PWZ41051.1"/>
    </source>
</evidence>
<name>A0A3L6G2N5_MAIZE</name>